<proteinExistence type="predicted"/>
<evidence type="ECO:0000313" key="3">
    <source>
        <dbReference type="Proteomes" id="UP000245783"/>
    </source>
</evidence>
<protein>
    <recommendedName>
        <fullName evidence="4">Fibronectin type-III domain-containing protein</fullName>
    </recommendedName>
</protein>
<reference evidence="2 3" key="1">
    <citation type="journal article" date="2018" name="Mol. Biol. Evol.">
        <title>Broad Genomic Sampling Reveals a Smut Pathogenic Ancestry of the Fungal Clade Ustilaginomycotina.</title>
        <authorList>
            <person name="Kijpornyongpan T."/>
            <person name="Mondo S.J."/>
            <person name="Barry K."/>
            <person name="Sandor L."/>
            <person name="Lee J."/>
            <person name="Lipzen A."/>
            <person name="Pangilinan J."/>
            <person name="LaButti K."/>
            <person name="Hainaut M."/>
            <person name="Henrissat B."/>
            <person name="Grigoriev I.V."/>
            <person name="Spatafora J.W."/>
            <person name="Aime M.C."/>
        </authorList>
    </citation>
    <scope>NUCLEOTIDE SEQUENCE [LARGE SCALE GENOMIC DNA]</scope>
    <source>
        <strain evidence="2 3">MCA 4658</strain>
    </source>
</reference>
<dbReference type="EMBL" id="KZ819351">
    <property type="protein sequence ID" value="PWN46434.1"/>
    <property type="molecule type" value="Genomic_DNA"/>
</dbReference>
<feature type="chain" id="PRO_5016255133" description="Fibronectin type-III domain-containing protein" evidence="1">
    <location>
        <begin position="26"/>
        <end position="289"/>
    </location>
</feature>
<dbReference type="InParanoid" id="A0A316WAB3"/>
<sequence>MRFSLALPVVFASALTLLSSSSTLGAPATLSKRELDPNDAKYSFTWREDSSSGDCSAYPPADFAARVFDDCSAQLSMLRDRRAVVYNWAFDALYADGSRVRQTPVRDFDKLSISDPDYTTTGGQNYRQDRTRGDYISVHDFTNVCRNGQAPVQFQFYVVQTLTATCAGNGRNWFKSRPINVVRGGSKAGQASITSARRINSNGDYEVRWNAVTGAASYNIIYETYTSGAGETPYYTTIRGQRVNAGQTSVVVATGTREAGRPRFFVVNVLSQAGVWNYAPALNNFEGRW</sequence>
<keyword evidence="3" id="KW-1185">Reference proteome</keyword>
<organism evidence="2 3">
    <name type="scientific">Ceraceosorus guamensis</name>
    <dbReference type="NCBI Taxonomy" id="1522189"/>
    <lineage>
        <taxon>Eukaryota</taxon>
        <taxon>Fungi</taxon>
        <taxon>Dikarya</taxon>
        <taxon>Basidiomycota</taxon>
        <taxon>Ustilaginomycotina</taxon>
        <taxon>Exobasidiomycetes</taxon>
        <taxon>Ceraceosorales</taxon>
        <taxon>Ceraceosoraceae</taxon>
        <taxon>Ceraceosorus</taxon>
    </lineage>
</organism>
<dbReference type="OrthoDB" id="3523203at2759"/>
<dbReference type="RefSeq" id="XP_025373594.1">
    <property type="nucleotide sequence ID" value="XM_025515762.1"/>
</dbReference>
<feature type="signal peptide" evidence="1">
    <location>
        <begin position="1"/>
        <end position="25"/>
    </location>
</feature>
<evidence type="ECO:0008006" key="4">
    <source>
        <dbReference type="Google" id="ProtNLM"/>
    </source>
</evidence>
<accession>A0A316WAB3</accession>
<dbReference type="AlphaFoldDB" id="A0A316WAB3"/>
<keyword evidence="1" id="KW-0732">Signal</keyword>
<dbReference type="Proteomes" id="UP000245783">
    <property type="component" value="Unassembled WGS sequence"/>
</dbReference>
<dbReference type="GeneID" id="37037632"/>
<evidence type="ECO:0000313" key="2">
    <source>
        <dbReference type="EMBL" id="PWN46434.1"/>
    </source>
</evidence>
<name>A0A316WAB3_9BASI</name>
<gene>
    <name evidence="2" type="ORF">IE81DRAFT_344042</name>
</gene>
<evidence type="ECO:0000256" key="1">
    <source>
        <dbReference type="SAM" id="SignalP"/>
    </source>
</evidence>